<dbReference type="Gene3D" id="3.30.460.80">
    <property type="entry name" value="NADH:ubiquinone oxidoreductase, 30kDa subunit"/>
    <property type="match status" value="1"/>
</dbReference>
<evidence type="ECO:0000313" key="3">
    <source>
        <dbReference type="EMBL" id="OGC36806.1"/>
    </source>
</evidence>
<dbReference type="PANTHER" id="PTHR10884:SF14">
    <property type="entry name" value="NADH DEHYDROGENASE [UBIQUINONE] IRON-SULFUR PROTEIN 3, MITOCHONDRIAL"/>
    <property type="match status" value="1"/>
</dbReference>
<dbReference type="SUPFAM" id="SSF143243">
    <property type="entry name" value="Nqo5-like"/>
    <property type="match status" value="1"/>
</dbReference>
<evidence type="ECO:0000256" key="1">
    <source>
        <dbReference type="ARBA" id="ARBA00007569"/>
    </source>
</evidence>
<evidence type="ECO:0000313" key="4">
    <source>
        <dbReference type="Proteomes" id="UP000178951"/>
    </source>
</evidence>
<comment type="similarity">
    <text evidence="1">Belongs to the complex I 30 kDa subunit family.</text>
</comment>
<name>A0A1F4TVX4_UNCSA</name>
<proteinExistence type="inferred from homology"/>
<reference evidence="3 4" key="1">
    <citation type="journal article" date="2016" name="Nat. Commun.">
        <title>Thousands of microbial genomes shed light on interconnected biogeochemical processes in an aquifer system.</title>
        <authorList>
            <person name="Anantharaman K."/>
            <person name="Brown C.T."/>
            <person name="Hug L.A."/>
            <person name="Sharon I."/>
            <person name="Castelle C.J."/>
            <person name="Probst A.J."/>
            <person name="Thomas B.C."/>
            <person name="Singh A."/>
            <person name="Wilkins M.J."/>
            <person name="Karaoz U."/>
            <person name="Brodie E.L."/>
            <person name="Williams K.H."/>
            <person name="Hubbard S.S."/>
            <person name="Banfield J.F."/>
        </authorList>
    </citation>
    <scope>NUCLEOTIDE SEQUENCE [LARGE SCALE GENOMIC DNA]</scope>
</reference>
<gene>
    <name evidence="3" type="ORF">A2311_02090</name>
</gene>
<dbReference type="Pfam" id="PF00329">
    <property type="entry name" value="Complex1_30kDa"/>
    <property type="match status" value="1"/>
</dbReference>
<dbReference type="InterPro" id="IPR037232">
    <property type="entry name" value="NADH_quin_OxRdtase_su_C/D-like"/>
</dbReference>
<organism evidence="3 4">
    <name type="scientific">candidate division WOR-1 bacterium RIFOXYB2_FULL_48_7</name>
    <dbReference type="NCBI Taxonomy" id="1802583"/>
    <lineage>
        <taxon>Bacteria</taxon>
        <taxon>Bacillati</taxon>
        <taxon>Saganbacteria</taxon>
    </lineage>
</organism>
<dbReference type="EMBL" id="MEUF01000005">
    <property type="protein sequence ID" value="OGC36806.1"/>
    <property type="molecule type" value="Genomic_DNA"/>
</dbReference>
<dbReference type="Proteomes" id="UP000178951">
    <property type="component" value="Unassembled WGS sequence"/>
</dbReference>
<comment type="caution">
    <text evidence="3">The sequence shown here is derived from an EMBL/GenBank/DDBJ whole genome shotgun (WGS) entry which is preliminary data.</text>
</comment>
<accession>A0A1F4TVX4</accession>
<dbReference type="AlphaFoldDB" id="A0A1F4TVX4"/>
<dbReference type="PANTHER" id="PTHR10884">
    <property type="entry name" value="NADH DEHYDROGENASE UBIQUINONE IRON-SULFUR PROTEIN 3"/>
    <property type="match status" value="1"/>
</dbReference>
<protein>
    <recommendedName>
        <fullName evidence="2">NADH:ubiquinone oxidoreductase 30kDa subunit domain-containing protein</fullName>
    </recommendedName>
</protein>
<feature type="domain" description="NADH:ubiquinone oxidoreductase 30kDa subunit" evidence="2">
    <location>
        <begin position="34"/>
        <end position="150"/>
    </location>
</feature>
<dbReference type="InterPro" id="IPR001268">
    <property type="entry name" value="NADH_UbQ_OxRdtase_30kDa_su"/>
</dbReference>
<sequence length="151" mass="17143">MTSEEAIVTELTNKFHVLDGKTQVRRPRRIFSEVAYADFRPILDFAKDKLGFNYLNMITGLDEGDNLALYYHLSKNNAITLNIKTFVTKNNPVVKTVTDVFPSADVAERELVDLLGFKVEGLAAGSRYPLTDDWPVGEFPLRKDWKMKGEV</sequence>
<dbReference type="GO" id="GO:0008137">
    <property type="term" value="F:NADH dehydrogenase (ubiquinone) activity"/>
    <property type="evidence" value="ECO:0007669"/>
    <property type="project" value="InterPro"/>
</dbReference>
<evidence type="ECO:0000259" key="2">
    <source>
        <dbReference type="Pfam" id="PF00329"/>
    </source>
</evidence>
<dbReference type="STRING" id="1802583.A2311_02090"/>